<dbReference type="InterPro" id="IPR007187">
    <property type="entry name" value="Nucleoporin_Nup133/Nup155_C"/>
</dbReference>
<reference evidence="8 10" key="2">
    <citation type="journal article" date="2013" name="Nature">
        <title>Insights into bilaterian evolution from three spiralian genomes.</title>
        <authorList>
            <person name="Simakov O."/>
            <person name="Marletaz F."/>
            <person name="Cho S.J."/>
            <person name="Edsinger-Gonzales E."/>
            <person name="Havlak P."/>
            <person name="Hellsten U."/>
            <person name="Kuo D.H."/>
            <person name="Larsson T."/>
            <person name="Lv J."/>
            <person name="Arendt D."/>
            <person name="Savage R."/>
            <person name="Osoegawa K."/>
            <person name="de Jong P."/>
            <person name="Grimwood J."/>
            <person name="Chapman J.A."/>
            <person name="Shapiro H."/>
            <person name="Aerts A."/>
            <person name="Otillar R.P."/>
            <person name="Terry A.Y."/>
            <person name="Boore J.L."/>
            <person name="Grigoriev I.V."/>
            <person name="Lindberg D.R."/>
            <person name="Seaver E.C."/>
            <person name="Weisblat D.A."/>
            <person name="Putnam N.H."/>
            <person name="Rokhsar D.S."/>
        </authorList>
    </citation>
    <scope>NUCLEOTIDE SEQUENCE</scope>
</reference>
<evidence type="ECO:0000256" key="5">
    <source>
        <dbReference type="SAM" id="MobiDB-lite"/>
    </source>
</evidence>
<comment type="subcellular location">
    <subcellularLocation>
        <location evidence="1">Nucleus</location>
    </subcellularLocation>
</comment>
<dbReference type="KEGG" id="hro:HELRODRAFT_190610"/>
<dbReference type="InterPro" id="IPR042533">
    <property type="entry name" value="Nucleoporin_Nup155_C_1"/>
</dbReference>
<feature type="domain" description="Nucleoporin Nup133/Nup155-like C-terminal" evidence="6">
    <location>
        <begin position="397"/>
        <end position="1097"/>
    </location>
</feature>
<feature type="compositionally biased region" description="Low complexity" evidence="5">
    <location>
        <begin position="317"/>
        <end position="328"/>
    </location>
</feature>
<evidence type="ECO:0000313" key="9">
    <source>
        <dbReference type="EnsemblMetazoa" id="HelroP190610"/>
    </source>
</evidence>
<protein>
    <recommendedName>
        <fullName evidence="11">Nucleoporin Nup133/Nup155-like N-terminal domain-containing protein</fullName>
    </recommendedName>
</protein>
<dbReference type="InterPro" id="IPR042538">
    <property type="entry name" value="Nucleoporin_Nup155_C_3"/>
</dbReference>
<sequence length="1131" mass="125712">MTYSNLQILPESLYFYSTDNVHITMIVGTDNGRVFLAGRDGCLYELDYQLYYLGKDGTKLISIDSISHDKSVKKIMNMIKNVDRSKFSPIVQMCCVRAFESDRIHLVAVTSSGIRFYYTTRAPTENAPPPTAAPNCLTLFHIRIPPGFLGQINAMSSSMTSTMFHVEQPNNVHMAASCRELIESRFTPTNKDADKLPGPTNDVIFPDAPAVVTQLYSTNKKFAIVSTVGICIVTKLKPCDQLAQLLVKYNVDSEPVRMYFQVLKEQAMTNCLMIMCSKDAAHSQLINLVTRAYNMYKWDHITSLNARNVLIGQTSTPLPGHGQQPLPGRNLSFMNSPNPNQRHLTPSWPTSPLSTSSPLPPPSSSVAGIGGPPQLLSAVPQPASSSSSSSSSSGVMSLNHRSLYLFLARILRPVWSKPIAVSVMHKDMKTVLISSRLNSNQLSIILQKCQDFKGLLKDNPSLLQGPPSTSATPFNHSGGLNAPSLYGATNGHHYGGGIYGGAGGGHNDYQDRLLASTFDQLACSGNRDVCKQLIRALIEFYIEDNASIDVVSARLREYCSYFYSALDQAQTKGSEFIKVAKTVHSVAEKNKLINLALQQYKIVCNSEVTAPTTTTTPATTTSALLQQKQTADLPTMCSRLASATAYTSLVDLVLTAAAKRDPNNLALHFYLHYKPTEDLEGLKYFNIRADCYKSITETLDYLLSLVNSVDNHTLDGNPDSEMENGGLGSKLGSLVSPLFGIGEKKKDASMMNNNGGVVISREEADRQISEMLHTIVKSDDQMCHYALFTWMISNSMQDRLLQLSSPYMETFLKIESTPQQLQPQPQQQQQLSIQQQQFQNSISDLLTRYYIREKKFTQAARILDKMALEPGNHITLKDRLDYMSRAALCLQSSSALPASSSSSGVVGGVGVPQTVGEFMREVQEKVEVILLQMEVMKYIERSADKFDSNEIKMVVMNLNSQLYDVSELYSKFAIPFELSACKLAILHSSGHVEVNLIQSLWKEIIVNEFSQTASRAADVHYSMQTISTALSSVGKLYHKTDHFFPIDFLVQCLEQMSVQNGFDLVDLSFVYKIFLDIGVDVVQLHEAYERVYRQKLSYYLVEVQANMNQGERLIVKLKELQFKIQRLVAIK</sequence>
<dbReference type="EMBL" id="KB096023">
    <property type="protein sequence ID" value="ESO08796.1"/>
    <property type="molecule type" value="Genomic_DNA"/>
</dbReference>
<dbReference type="Pfam" id="PF03177">
    <property type="entry name" value="Nucleoporin_C"/>
    <property type="match status" value="1"/>
</dbReference>
<dbReference type="Proteomes" id="UP000015101">
    <property type="component" value="Unassembled WGS sequence"/>
</dbReference>
<evidence type="ECO:0000313" key="10">
    <source>
        <dbReference type="Proteomes" id="UP000015101"/>
    </source>
</evidence>
<keyword evidence="4" id="KW-0539">Nucleus</keyword>
<dbReference type="CTD" id="20211644"/>
<dbReference type="FunCoup" id="T1FS47">
    <property type="interactions" value="2260"/>
</dbReference>
<evidence type="ECO:0000256" key="4">
    <source>
        <dbReference type="ARBA" id="ARBA00023242"/>
    </source>
</evidence>
<comment type="similarity">
    <text evidence="2">Belongs to the non-repetitive/WGA-negative nucleoporin family.</text>
</comment>
<dbReference type="OMA" id="HIDHIIA"/>
<organism evidence="9 10">
    <name type="scientific">Helobdella robusta</name>
    <name type="common">Californian leech</name>
    <dbReference type="NCBI Taxonomy" id="6412"/>
    <lineage>
        <taxon>Eukaryota</taxon>
        <taxon>Metazoa</taxon>
        <taxon>Spiralia</taxon>
        <taxon>Lophotrochozoa</taxon>
        <taxon>Annelida</taxon>
        <taxon>Clitellata</taxon>
        <taxon>Hirudinea</taxon>
        <taxon>Rhynchobdellida</taxon>
        <taxon>Glossiphoniidae</taxon>
        <taxon>Helobdella</taxon>
    </lineage>
</organism>
<dbReference type="Pfam" id="PF08801">
    <property type="entry name" value="Nucleoporin_N"/>
    <property type="match status" value="1"/>
</dbReference>
<evidence type="ECO:0000313" key="8">
    <source>
        <dbReference type="EMBL" id="ESO08796.1"/>
    </source>
</evidence>
<reference evidence="9" key="3">
    <citation type="submission" date="2015-06" db="UniProtKB">
        <authorList>
            <consortium name="EnsemblMetazoa"/>
        </authorList>
    </citation>
    <scope>IDENTIFICATION</scope>
</reference>
<evidence type="ECO:0000259" key="6">
    <source>
        <dbReference type="Pfam" id="PF03177"/>
    </source>
</evidence>
<evidence type="ECO:0000259" key="7">
    <source>
        <dbReference type="Pfam" id="PF08801"/>
    </source>
</evidence>
<dbReference type="GeneID" id="20211644"/>
<dbReference type="GO" id="GO:0000972">
    <property type="term" value="P:transcription-dependent tethering of RNA polymerase II gene DNA at nuclear periphery"/>
    <property type="evidence" value="ECO:0000318"/>
    <property type="project" value="GO_Central"/>
</dbReference>
<dbReference type="Gene3D" id="1.25.40.440">
    <property type="entry name" value="Nucleoporin, helical domain, central subdomain"/>
    <property type="match status" value="1"/>
</dbReference>
<dbReference type="AlphaFoldDB" id="T1FS47"/>
<reference evidence="10" key="1">
    <citation type="submission" date="2012-12" db="EMBL/GenBank/DDBJ databases">
        <authorList>
            <person name="Hellsten U."/>
            <person name="Grimwood J."/>
            <person name="Chapman J.A."/>
            <person name="Shapiro H."/>
            <person name="Aerts A."/>
            <person name="Otillar R.P."/>
            <person name="Terry A.Y."/>
            <person name="Boore J.L."/>
            <person name="Simakov O."/>
            <person name="Marletaz F."/>
            <person name="Cho S.-J."/>
            <person name="Edsinger-Gonzales E."/>
            <person name="Havlak P."/>
            <person name="Kuo D.-H."/>
            <person name="Larsson T."/>
            <person name="Lv J."/>
            <person name="Arendt D."/>
            <person name="Savage R."/>
            <person name="Osoegawa K."/>
            <person name="de Jong P."/>
            <person name="Lindberg D.R."/>
            <person name="Seaver E.C."/>
            <person name="Weisblat D.A."/>
            <person name="Putnam N.H."/>
            <person name="Grigoriev I.V."/>
            <person name="Rokhsar D.S."/>
        </authorList>
    </citation>
    <scope>NUCLEOTIDE SEQUENCE</scope>
</reference>
<dbReference type="GO" id="GO:0017056">
    <property type="term" value="F:structural constituent of nuclear pore"/>
    <property type="evidence" value="ECO:0000318"/>
    <property type="project" value="GO_Central"/>
</dbReference>
<feature type="domain" description="Nucleoporin Nup133/Nup155-like N-terminal" evidence="7">
    <location>
        <begin position="67"/>
        <end position="156"/>
    </location>
</feature>
<evidence type="ECO:0008006" key="11">
    <source>
        <dbReference type="Google" id="ProtNLM"/>
    </source>
</evidence>
<feature type="compositionally biased region" description="Low complexity" evidence="5">
    <location>
        <begin position="384"/>
        <end position="393"/>
    </location>
</feature>
<dbReference type="PANTHER" id="PTHR10350">
    <property type="entry name" value="NUCLEAR PORE COMPLEX PROTEIN NUP155"/>
    <property type="match status" value="1"/>
</dbReference>
<accession>T1FS47</accession>
<dbReference type="GO" id="GO:0036228">
    <property type="term" value="P:protein localization to nuclear inner membrane"/>
    <property type="evidence" value="ECO:0000318"/>
    <property type="project" value="GO_Central"/>
</dbReference>
<evidence type="ECO:0000256" key="3">
    <source>
        <dbReference type="ARBA" id="ARBA00022448"/>
    </source>
</evidence>
<gene>
    <name evidence="9" type="primary">20211644</name>
    <name evidence="8" type="ORF">HELRODRAFT_190610</name>
</gene>
<dbReference type="OrthoDB" id="338970at2759"/>
<dbReference type="FunFam" id="1.25.40.440:FF:000002">
    <property type="entry name" value="Nuclear pore complex protein NUP155"/>
    <property type="match status" value="1"/>
</dbReference>
<keyword evidence="10" id="KW-1185">Reference proteome</keyword>
<evidence type="ECO:0000256" key="1">
    <source>
        <dbReference type="ARBA" id="ARBA00004123"/>
    </source>
</evidence>
<dbReference type="Gene3D" id="1.20.58.1780">
    <property type="match status" value="2"/>
</dbReference>
<dbReference type="Gene3D" id="1.20.120.1880">
    <property type="entry name" value="Nucleoporin, helical C-terminal domain"/>
    <property type="match status" value="1"/>
</dbReference>
<dbReference type="RefSeq" id="XP_009012818.1">
    <property type="nucleotide sequence ID" value="XM_009014570.1"/>
</dbReference>
<dbReference type="InterPro" id="IPR014908">
    <property type="entry name" value="Nucleoporin_Nup133/Nup155_N"/>
</dbReference>
<dbReference type="EnsemblMetazoa" id="HelroT190610">
    <property type="protein sequence ID" value="HelroP190610"/>
    <property type="gene ID" value="HelroG190610"/>
</dbReference>
<dbReference type="GO" id="GO:0006405">
    <property type="term" value="P:RNA export from nucleus"/>
    <property type="evidence" value="ECO:0000318"/>
    <property type="project" value="GO_Central"/>
</dbReference>
<dbReference type="Gene3D" id="1.25.40.450">
    <property type="entry name" value="Nucleoporin, helical domain, N-terminal subdomain"/>
    <property type="match status" value="1"/>
</dbReference>
<feature type="compositionally biased region" description="Polar residues" evidence="5">
    <location>
        <begin position="332"/>
        <end position="343"/>
    </location>
</feature>
<dbReference type="InterPro" id="IPR042537">
    <property type="entry name" value="Nucleoporin_Nup155_C_2"/>
</dbReference>
<dbReference type="EMBL" id="AMQM01003063">
    <property type="status" value="NOT_ANNOTATED_CDS"/>
    <property type="molecule type" value="Genomic_DNA"/>
</dbReference>
<dbReference type="STRING" id="6412.T1FS47"/>
<dbReference type="eggNOG" id="KOG1900">
    <property type="taxonomic scope" value="Eukaryota"/>
</dbReference>
<dbReference type="GO" id="GO:0006606">
    <property type="term" value="P:protein import into nucleus"/>
    <property type="evidence" value="ECO:0000318"/>
    <property type="project" value="GO_Central"/>
</dbReference>
<dbReference type="PANTHER" id="PTHR10350:SF6">
    <property type="entry name" value="NUCLEAR PORE COMPLEX PROTEIN NUP155"/>
    <property type="match status" value="1"/>
</dbReference>
<dbReference type="GO" id="GO:0044611">
    <property type="term" value="C:nuclear pore inner ring"/>
    <property type="evidence" value="ECO:0000318"/>
    <property type="project" value="GO_Central"/>
</dbReference>
<name>T1FS47_HELRO</name>
<proteinExistence type="inferred from homology"/>
<evidence type="ECO:0000256" key="2">
    <source>
        <dbReference type="ARBA" id="ARBA00007373"/>
    </source>
</evidence>
<dbReference type="EMBL" id="AMQM01003064">
    <property type="status" value="NOT_ANNOTATED_CDS"/>
    <property type="molecule type" value="Genomic_DNA"/>
</dbReference>
<feature type="region of interest" description="Disordered" evidence="5">
    <location>
        <begin position="315"/>
        <end position="395"/>
    </location>
</feature>
<dbReference type="HOGENOM" id="CLU_000429_0_0_1"/>
<feature type="compositionally biased region" description="Low complexity" evidence="5">
    <location>
        <begin position="344"/>
        <end position="357"/>
    </location>
</feature>
<dbReference type="InParanoid" id="T1FS47"/>
<keyword evidence="3" id="KW-0813">Transport</keyword>
<dbReference type="InterPro" id="IPR004870">
    <property type="entry name" value="Nucleoporin_Nup155"/>
</dbReference>